<comment type="caution">
    <text evidence="1">The sequence shown here is derived from an EMBL/GenBank/DDBJ whole genome shotgun (WGS) entry which is preliminary data.</text>
</comment>
<name>A0A418WI91_9PROT</name>
<dbReference type="InterPro" id="IPR021333">
    <property type="entry name" value="DUF2946"/>
</dbReference>
<keyword evidence="2" id="KW-1185">Reference proteome</keyword>
<dbReference type="AlphaFoldDB" id="A0A418WI91"/>
<organism evidence="1 2">
    <name type="scientific">Oleomonas cavernae</name>
    <dbReference type="NCBI Taxonomy" id="2320859"/>
    <lineage>
        <taxon>Bacteria</taxon>
        <taxon>Pseudomonadati</taxon>
        <taxon>Pseudomonadota</taxon>
        <taxon>Alphaproteobacteria</taxon>
        <taxon>Acetobacterales</taxon>
        <taxon>Acetobacteraceae</taxon>
        <taxon>Oleomonas</taxon>
    </lineage>
</organism>
<dbReference type="Pfam" id="PF11162">
    <property type="entry name" value="DUF2946"/>
    <property type="match status" value="1"/>
</dbReference>
<protein>
    <submittedName>
        <fullName evidence="1">DUF2946 domain-containing protein</fullName>
    </submittedName>
</protein>
<dbReference type="RefSeq" id="WP_119781869.1">
    <property type="nucleotide sequence ID" value="NZ_QYUK01000011.1"/>
</dbReference>
<proteinExistence type="predicted"/>
<dbReference type="OrthoDB" id="10010982at2"/>
<evidence type="ECO:0000313" key="2">
    <source>
        <dbReference type="Proteomes" id="UP000284605"/>
    </source>
</evidence>
<dbReference type="EMBL" id="QYUK01000011">
    <property type="protein sequence ID" value="RJF89715.1"/>
    <property type="molecule type" value="Genomic_DNA"/>
</dbReference>
<evidence type="ECO:0000313" key="1">
    <source>
        <dbReference type="EMBL" id="RJF89715.1"/>
    </source>
</evidence>
<dbReference type="Proteomes" id="UP000284605">
    <property type="component" value="Unassembled WGS sequence"/>
</dbReference>
<sequence>MSRSPAIAGNLPRRRLGAWLAALAILLQALVPAWHHAAMAMAAKTGGDGMSVVICTLYGYQVVPLASLVALDETGKVKPPEHKQPPVPRDCALCQALAHQNLLGPPPALGVPPIPVAMALSPWVAVGGTILPATPRLGAQPRAPPTLSA</sequence>
<reference evidence="1 2" key="1">
    <citation type="submission" date="2018-09" db="EMBL/GenBank/DDBJ databases">
        <authorList>
            <person name="Zhu H."/>
        </authorList>
    </citation>
    <scope>NUCLEOTIDE SEQUENCE [LARGE SCALE GENOMIC DNA]</scope>
    <source>
        <strain evidence="1 2">K1W22B-8</strain>
    </source>
</reference>
<accession>A0A418WI91</accession>
<gene>
    <name evidence="1" type="ORF">D3874_24365</name>
</gene>